<sequence length="1206" mass="128305">MAIYKVAILTASDTASKDVQQDRSGPVIREILSDHSSTCQFSIDAPVIVPDNIGLIQSTVKGWSIGGLYDWIITTGGTGFGPRDLTPEAISPLIERPAPGLVHLIMSESLKHTPLAALSRPVAGSIRNTLVTTLPGSPKAVRENLSALLQGGVISHALDLLTGGKESGQVHAKLGVPDRTTGASQSPAATHSHHHHYHHHEHHKHGHQIPTPRTLSHDPNLPVSQRNRVSPYRLVSMEEATRLILDMSKPLEPVTLDVNSRLAGHVLSEDVTAPHELPATPTTNVDGYAVQVPYKKGTFKVLTPATLKIGSEVPSDSVYRINTGAPLPPGTNAVIMVEDTQVASQFSAEEGEEGEEKTVELLAEVDIGENVRKAGSDVRAGDKVLAAGDVISGLGGEIGALAFVGRRQVNAYRKPVVALLSTGNELVDLQQQSSQTAGTVLEGLGYGVIDIGIAHDNIEAHVSALSDGISRADVLVTTGGTSMGASDLLKPLLERNLNGTIHFGRVAMKPGKPTTFASVPPPNGGREKLVFGLPGNPASALVTFYLFVLPALRRLGGWTLEAAELPRVPVELTESLPLDPRPEFHRVHVRITSSGLKAFSTGGQRSSRVASLAGANGLVALPALVEENPTFAFQQFPSRRSVVYGKKGIVSCTQPLAAEAGLEVLRKGGNAADAAVAVSAALNVTEPTSCGIGGDAFCLFYDASKKNVQALNGSGRSPKALNIDVARKNGAIGRQLTERDLNSVTVPGAAAAWVDTVAKLGSGKVSFEEVMAPAIRLAEEGAPISELTANAWKRSEGLIKSASPSADSMLINGRAPLPGEVMRLPDLAQTFKTLVSEGKKGFYTGRIAEAIVELIKSNGGVMELSDLAEHDTDFVEPIKYTYAGEVTLWECPPNGQGITALMALGILEAAQEIGKIKPLLKMEHNSTEYLHALIEALRLAFADTQYYVSDPKVAKVPEYLRKRAENFNPSASIPDVHHGNPTASTDTVYFSVTDQWGNGCSFIQSNYAGFGTGAIPKGCGFTLQNRGSGFVLEEGHPNQLEGGKRPYHTIIPALATRGDELFLVYGVMGGFMQVLIYSLYRFFRRLTLGFGQPQGHIQVLLNILRGFTPQAALDAPRFCISAGSPDANVDNARKAGDINSEVYFEDGISAETVQKLKEMGHDARQLTGFSRAMLGRGQIIQKLSAKELIWAAGSDQRGDGHAVAQI</sequence>
<dbReference type="Gene3D" id="3.40.980.10">
    <property type="entry name" value="MoaB/Mog-like domain"/>
    <property type="match status" value="2"/>
</dbReference>
<dbReference type="InterPro" id="IPR043138">
    <property type="entry name" value="GGT_lsub"/>
</dbReference>
<dbReference type="InterPro" id="IPR038987">
    <property type="entry name" value="MoeA-like"/>
</dbReference>
<accession>A0A8H2XKK2</accession>
<dbReference type="SUPFAM" id="SSF56235">
    <property type="entry name" value="N-terminal nucleophile aminohydrolases (Ntn hydrolases)"/>
    <property type="match status" value="1"/>
</dbReference>
<dbReference type="CDD" id="cd00886">
    <property type="entry name" value="MogA_MoaB"/>
    <property type="match status" value="1"/>
</dbReference>
<dbReference type="InterPro" id="IPR005110">
    <property type="entry name" value="MoeA_linker/N"/>
</dbReference>
<dbReference type="EMBL" id="CAJMWW010000083">
    <property type="protein sequence ID" value="CAE6429310.1"/>
    <property type="molecule type" value="Genomic_DNA"/>
</dbReference>
<dbReference type="InterPro" id="IPR052896">
    <property type="entry name" value="GGT-like_enzyme"/>
</dbReference>
<dbReference type="GO" id="GO:0006777">
    <property type="term" value="P:Mo-molybdopterin cofactor biosynthetic process"/>
    <property type="evidence" value="ECO:0007669"/>
    <property type="project" value="UniProtKB-KW"/>
</dbReference>
<feature type="compositionally biased region" description="Basic residues" evidence="5">
    <location>
        <begin position="191"/>
        <end position="207"/>
    </location>
</feature>
<dbReference type="Gene3D" id="3.90.105.10">
    <property type="entry name" value="Molybdopterin biosynthesis moea protein, domain 2"/>
    <property type="match status" value="1"/>
</dbReference>
<dbReference type="InterPro" id="IPR036135">
    <property type="entry name" value="MoeA_linker/N_sf"/>
</dbReference>
<dbReference type="SUPFAM" id="SSF63882">
    <property type="entry name" value="MoeA N-terminal region -like"/>
    <property type="match status" value="1"/>
</dbReference>
<dbReference type="InterPro" id="IPR043137">
    <property type="entry name" value="GGT_ssub_C"/>
</dbReference>
<reference evidence="8" key="1">
    <citation type="submission" date="2021-01" db="EMBL/GenBank/DDBJ databases">
        <authorList>
            <person name="Kaushik A."/>
        </authorList>
    </citation>
    <scope>NUCLEOTIDE SEQUENCE</scope>
    <source>
        <strain evidence="8">AG3-T5</strain>
    </source>
</reference>
<feature type="transmembrane region" description="Helical" evidence="6">
    <location>
        <begin position="1062"/>
        <end position="1080"/>
    </location>
</feature>
<keyword evidence="6" id="KW-1133">Transmembrane helix</keyword>
<comment type="similarity">
    <text evidence="3">In the C-terminal section; belongs to the MoeA family.</text>
</comment>
<dbReference type="Gene3D" id="2.40.340.10">
    <property type="entry name" value="MoeA, C-terminal, domain IV"/>
    <property type="match status" value="1"/>
</dbReference>
<dbReference type="Pfam" id="PF00994">
    <property type="entry name" value="MoCF_biosynth"/>
    <property type="match status" value="2"/>
</dbReference>
<keyword evidence="6" id="KW-0472">Membrane</keyword>
<keyword evidence="6" id="KW-0812">Transmembrane</keyword>
<dbReference type="AlphaFoldDB" id="A0A8H2XKK2"/>
<dbReference type="InterPro" id="IPR036425">
    <property type="entry name" value="MoaB/Mog-like_dom_sf"/>
</dbReference>
<evidence type="ECO:0000256" key="6">
    <source>
        <dbReference type="SAM" id="Phobius"/>
    </source>
</evidence>
<evidence type="ECO:0000256" key="1">
    <source>
        <dbReference type="ARBA" id="ARBA00005046"/>
    </source>
</evidence>
<proteinExistence type="inferred from homology"/>
<comment type="similarity">
    <text evidence="2">In the N-terminal section; belongs to the MoaB/Mog family.</text>
</comment>
<dbReference type="PRINTS" id="PR01210">
    <property type="entry name" value="GGTRANSPTASE"/>
</dbReference>
<dbReference type="PANTHER" id="PTHR43881:SF1">
    <property type="entry name" value="GAMMA-GLUTAMYLTRANSPEPTIDASE (AFU_ORTHOLOGUE AFUA_4G13580)"/>
    <property type="match status" value="1"/>
</dbReference>
<dbReference type="Gene3D" id="1.10.246.130">
    <property type="match status" value="1"/>
</dbReference>
<dbReference type="InterPro" id="IPR036688">
    <property type="entry name" value="MoeA_C_domain_IV_sf"/>
</dbReference>
<dbReference type="UniPathway" id="UPA00344"/>
<dbReference type="InterPro" id="IPR029055">
    <property type="entry name" value="Ntn_hydrolases_N"/>
</dbReference>
<dbReference type="Gene3D" id="3.60.20.40">
    <property type="match status" value="1"/>
</dbReference>
<evidence type="ECO:0000256" key="3">
    <source>
        <dbReference type="ARBA" id="ARBA00008339"/>
    </source>
</evidence>
<feature type="domain" description="MoaB/Mog" evidence="7">
    <location>
        <begin position="7"/>
        <end position="156"/>
    </location>
</feature>
<dbReference type="InterPro" id="IPR001453">
    <property type="entry name" value="MoaB/Mog_dom"/>
</dbReference>
<dbReference type="SMART" id="SM00852">
    <property type="entry name" value="MoCF_biosynth"/>
    <property type="match status" value="2"/>
</dbReference>
<protein>
    <recommendedName>
        <fullName evidence="7">MoaB/Mog domain-containing protein</fullName>
    </recommendedName>
</protein>
<dbReference type="PANTHER" id="PTHR43881">
    <property type="entry name" value="GAMMA-GLUTAMYLTRANSPEPTIDASE (AFU_ORTHOLOGUE AFUA_4G13580)"/>
    <property type="match status" value="1"/>
</dbReference>
<name>A0A8H2XKK2_9AGAM</name>
<evidence type="ECO:0000256" key="5">
    <source>
        <dbReference type="SAM" id="MobiDB-lite"/>
    </source>
</evidence>
<feature type="domain" description="MoaB/Mog" evidence="7">
    <location>
        <begin position="418"/>
        <end position="554"/>
    </location>
</feature>
<evidence type="ECO:0000256" key="2">
    <source>
        <dbReference type="ARBA" id="ARBA00007589"/>
    </source>
</evidence>
<comment type="pathway">
    <text evidence="1">Cofactor biosynthesis; molybdopterin biosynthesis.</text>
</comment>
<dbReference type="Pfam" id="PF03453">
    <property type="entry name" value="MoeA_N"/>
    <property type="match status" value="1"/>
</dbReference>
<evidence type="ECO:0000256" key="4">
    <source>
        <dbReference type="ARBA" id="ARBA00023150"/>
    </source>
</evidence>
<evidence type="ECO:0000313" key="8">
    <source>
        <dbReference type="EMBL" id="CAE6429310.1"/>
    </source>
</evidence>
<dbReference type="CDD" id="cd00887">
    <property type="entry name" value="MoeA"/>
    <property type="match status" value="1"/>
</dbReference>
<keyword evidence="4" id="KW-0501">Molybdenum cofactor biosynthesis</keyword>
<evidence type="ECO:0000259" key="7">
    <source>
        <dbReference type="SMART" id="SM00852"/>
    </source>
</evidence>
<gene>
    <name evidence="8" type="ORF">RDB_LOCUS62827</name>
</gene>
<dbReference type="PROSITE" id="PS01079">
    <property type="entry name" value="MOCF_BIOSYNTHESIS_2"/>
    <property type="match status" value="1"/>
</dbReference>
<dbReference type="Proteomes" id="UP000663841">
    <property type="component" value="Unassembled WGS sequence"/>
</dbReference>
<dbReference type="Pfam" id="PF01019">
    <property type="entry name" value="G_glu_transpept"/>
    <property type="match status" value="2"/>
</dbReference>
<dbReference type="NCBIfam" id="TIGR00177">
    <property type="entry name" value="molyb_syn"/>
    <property type="match status" value="1"/>
</dbReference>
<organism evidence="8 9">
    <name type="scientific">Rhizoctonia solani</name>
    <dbReference type="NCBI Taxonomy" id="456999"/>
    <lineage>
        <taxon>Eukaryota</taxon>
        <taxon>Fungi</taxon>
        <taxon>Dikarya</taxon>
        <taxon>Basidiomycota</taxon>
        <taxon>Agaricomycotina</taxon>
        <taxon>Agaricomycetes</taxon>
        <taxon>Cantharellales</taxon>
        <taxon>Ceratobasidiaceae</taxon>
        <taxon>Rhizoctonia</taxon>
    </lineage>
</organism>
<dbReference type="SUPFAM" id="SSF63867">
    <property type="entry name" value="MoeA C-terminal domain-like"/>
    <property type="match status" value="1"/>
</dbReference>
<evidence type="ECO:0000313" key="9">
    <source>
        <dbReference type="Proteomes" id="UP000663841"/>
    </source>
</evidence>
<dbReference type="InterPro" id="IPR005111">
    <property type="entry name" value="MoeA_C_domain_IV"/>
</dbReference>
<dbReference type="SUPFAM" id="SSF53218">
    <property type="entry name" value="Molybdenum cofactor biosynthesis proteins"/>
    <property type="match status" value="2"/>
</dbReference>
<dbReference type="Pfam" id="PF03454">
    <property type="entry name" value="MoeA_C"/>
    <property type="match status" value="1"/>
</dbReference>
<dbReference type="InterPro" id="IPR008284">
    <property type="entry name" value="MoCF_biosynth_CS"/>
</dbReference>
<feature type="region of interest" description="Disordered" evidence="5">
    <location>
        <begin position="176"/>
        <end position="225"/>
    </location>
</feature>
<comment type="caution">
    <text evidence="8">The sequence shown here is derived from an EMBL/GenBank/DDBJ whole genome shotgun (WGS) entry which is preliminary data.</text>
</comment>
<dbReference type="Gene3D" id="2.170.190.11">
    <property type="entry name" value="Molybdopterin biosynthesis moea protein, domain 3"/>
    <property type="match status" value="1"/>
</dbReference>